<protein>
    <submittedName>
        <fullName evidence="1">Uncharacterized protein</fullName>
    </submittedName>
</protein>
<dbReference type="AlphaFoldDB" id="A0A8F1LBF7"/>
<name>A0A8F1LBF7_PSEAI</name>
<reference evidence="1" key="1">
    <citation type="journal article" date="2021" name="J. Antimicrob. Chemother.">
        <title>Molecular and genomic epidemiology of VIM/IMP-like metallo-beta-lactamase-producing Pseudomonas aeruginosa genotypes in Poland.</title>
        <authorList>
            <person name="Urbanowicz P."/>
            <person name="Izdebski R."/>
            <person name="Baraniak A."/>
            <person name="Zabicka D."/>
            <person name="Hryniewicz W."/>
            <person name="Gniadkowski M."/>
        </authorList>
    </citation>
    <scope>NUCLEOTIDE SEQUENCE</scope>
    <source>
        <strain evidence="1">NMI1597/13</strain>
    </source>
</reference>
<evidence type="ECO:0000313" key="1">
    <source>
        <dbReference type="EMBL" id="QWP89953.1"/>
    </source>
</evidence>
<proteinExistence type="predicted"/>
<accession>A0A8F1LBF7</accession>
<organism evidence="1">
    <name type="scientific">Pseudomonas aeruginosa</name>
    <dbReference type="NCBI Taxonomy" id="287"/>
    <lineage>
        <taxon>Bacteria</taxon>
        <taxon>Pseudomonadati</taxon>
        <taxon>Pseudomonadota</taxon>
        <taxon>Gammaproteobacteria</taxon>
        <taxon>Pseudomonadales</taxon>
        <taxon>Pseudomonadaceae</taxon>
        <taxon>Pseudomonas</taxon>
    </lineage>
</organism>
<dbReference type="EMBL" id="MW595337">
    <property type="protein sequence ID" value="QWP89953.1"/>
    <property type="molecule type" value="Genomic_DNA"/>
</dbReference>
<gene>
    <name evidence="1" type="primary">gcu234</name>
</gene>
<sequence>MASSETHGAKGRLALQRQWTETSSTHVETFNDIWLEPGNDGESVVLVHAHGQKNFIKSSDTDYREDRFSLSTEKLSSLIQQHGKKI</sequence>